<keyword evidence="3" id="KW-1185">Reference proteome</keyword>
<feature type="transmembrane region" description="Helical" evidence="1">
    <location>
        <begin position="86"/>
        <end position="104"/>
    </location>
</feature>
<keyword evidence="1" id="KW-1133">Transmembrane helix</keyword>
<protein>
    <submittedName>
        <fullName evidence="2">Uncharacterized protein</fullName>
    </submittedName>
</protein>
<comment type="caution">
    <text evidence="2">The sequence shown here is derived from an EMBL/GenBank/DDBJ whole genome shotgun (WGS) entry which is preliminary data.</text>
</comment>
<dbReference type="Proteomes" id="UP000247892">
    <property type="component" value="Unassembled WGS sequence"/>
</dbReference>
<feature type="transmembrane region" description="Helical" evidence="1">
    <location>
        <begin position="136"/>
        <end position="159"/>
    </location>
</feature>
<name>A0A318LKU4_9PSEU</name>
<feature type="transmembrane region" description="Helical" evidence="1">
    <location>
        <begin position="111"/>
        <end position="130"/>
    </location>
</feature>
<dbReference type="RefSeq" id="WP_110337586.1">
    <property type="nucleotide sequence ID" value="NZ_JBHVKT010000015.1"/>
</dbReference>
<gene>
    <name evidence="2" type="ORF">BA062_16240</name>
</gene>
<evidence type="ECO:0000313" key="3">
    <source>
        <dbReference type="Proteomes" id="UP000247892"/>
    </source>
</evidence>
<keyword evidence="1" id="KW-0812">Transmembrane</keyword>
<sequence length="171" mass="16846">MTSQTAAGAVQAAPAASRPGTLLAAIVVAVAGGLATVVNGILMTTGGDDLAIDILASALGEPAESIRAAGADFVVTEVADTLSSRGAMALAFGGGLLVFGLLLARAAMWARVLVTVFALATVLIAGRVATDDGTGTLIALGFAGVLCALVAIVLTWLPANGRYGKALKNAR</sequence>
<evidence type="ECO:0000313" key="2">
    <source>
        <dbReference type="EMBL" id="PXY33786.1"/>
    </source>
</evidence>
<evidence type="ECO:0000256" key="1">
    <source>
        <dbReference type="SAM" id="Phobius"/>
    </source>
</evidence>
<proteinExistence type="predicted"/>
<feature type="transmembrane region" description="Helical" evidence="1">
    <location>
        <begin position="21"/>
        <end position="42"/>
    </location>
</feature>
<organism evidence="2 3">
    <name type="scientific">Prauserella flavalba</name>
    <dbReference type="NCBI Taxonomy" id="1477506"/>
    <lineage>
        <taxon>Bacteria</taxon>
        <taxon>Bacillati</taxon>
        <taxon>Actinomycetota</taxon>
        <taxon>Actinomycetes</taxon>
        <taxon>Pseudonocardiales</taxon>
        <taxon>Pseudonocardiaceae</taxon>
        <taxon>Prauserella</taxon>
    </lineage>
</organism>
<dbReference type="EMBL" id="MASU01000006">
    <property type="protein sequence ID" value="PXY33786.1"/>
    <property type="molecule type" value="Genomic_DNA"/>
</dbReference>
<reference evidence="2 3" key="1">
    <citation type="submission" date="2016-07" db="EMBL/GenBank/DDBJ databases">
        <title>Draft genome sequence of Prauserella sp. YIM 121212, isolated from alkaline soil.</title>
        <authorList>
            <person name="Ruckert C."/>
            <person name="Albersmeier A."/>
            <person name="Jiang C.-L."/>
            <person name="Jiang Y."/>
            <person name="Kalinowski J."/>
            <person name="Schneider O."/>
            <person name="Winkler A."/>
            <person name="Zotchev S.B."/>
        </authorList>
    </citation>
    <scope>NUCLEOTIDE SEQUENCE [LARGE SCALE GENOMIC DNA]</scope>
    <source>
        <strain evidence="2 3">YIM 121212</strain>
    </source>
</reference>
<keyword evidence="1" id="KW-0472">Membrane</keyword>
<dbReference type="OrthoDB" id="3700685at2"/>
<accession>A0A318LKU4</accession>
<dbReference type="AlphaFoldDB" id="A0A318LKU4"/>